<name>A0A165PVK1_EXIGL</name>
<keyword evidence="3" id="KW-1185">Reference proteome</keyword>
<gene>
    <name evidence="2" type="ORF">EXIGLDRAFT_829229</name>
</gene>
<protein>
    <submittedName>
        <fullName evidence="2">Uncharacterized protein</fullName>
    </submittedName>
</protein>
<reference evidence="2 3" key="1">
    <citation type="journal article" date="2016" name="Mol. Biol. Evol.">
        <title>Comparative Genomics of Early-Diverging Mushroom-Forming Fungi Provides Insights into the Origins of Lignocellulose Decay Capabilities.</title>
        <authorList>
            <person name="Nagy L.G."/>
            <person name="Riley R."/>
            <person name="Tritt A."/>
            <person name="Adam C."/>
            <person name="Daum C."/>
            <person name="Floudas D."/>
            <person name="Sun H."/>
            <person name="Yadav J.S."/>
            <person name="Pangilinan J."/>
            <person name="Larsson K.H."/>
            <person name="Matsuura K."/>
            <person name="Barry K."/>
            <person name="Labutti K."/>
            <person name="Kuo R."/>
            <person name="Ohm R.A."/>
            <person name="Bhattacharya S.S."/>
            <person name="Shirouzu T."/>
            <person name="Yoshinaga Y."/>
            <person name="Martin F.M."/>
            <person name="Grigoriev I.V."/>
            <person name="Hibbett D.S."/>
        </authorList>
    </citation>
    <scope>NUCLEOTIDE SEQUENCE [LARGE SCALE GENOMIC DNA]</scope>
    <source>
        <strain evidence="2 3">HHB12029</strain>
    </source>
</reference>
<feature type="compositionally biased region" description="Polar residues" evidence="1">
    <location>
        <begin position="127"/>
        <end position="146"/>
    </location>
</feature>
<evidence type="ECO:0000256" key="1">
    <source>
        <dbReference type="SAM" id="MobiDB-lite"/>
    </source>
</evidence>
<dbReference type="Proteomes" id="UP000077266">
    <property type="component" value="Unassembled WGS sequence"/>
</dbReference>
<proteinExistence type="predicted"/>
<dbReference type="InParanoid" id="A0A165PVK1"/>
<evidence type="ECO:0000313" key="2">
    <source>
        <dbReference type="EMBL" id="KZW02725.1"/>
    </source>
</evidence>
<dbReference type="EMBL" id="KV425887">
    <property type="protein sequence ID" value="KZW02725.1"/>
    <property type="molecule type" value="Genomic_DNA"/>
</dbReference>
<sequence>MMRSEFSDITTLAGLEYLTNKLSLAKLAQDKLDFYAVPNTLVENTLTVNTMSEAWASAAKDDEVFVPPTRRYVPASGPIGAPKKLDQSSTACLLNILHYGTTTSPEQYFSSTVASPSHTVRIPSPDVCSSSGTISPADSESSFYSQDDSDESVVTPDESVRQVFDFRITNKPGPLGFSIPETYMVVS</sequence>
<evidence type="ECO:0000313" key="3">
    <source>
        <dbReference type="Proteomes" id="UP000077266"/>
    </source>
</evidence>
<dbReference type="AlphaFoldDB" id="A0A165PVK1"/>
<feature type="region of interest" description="Disordered" evidence="1">
    <location>
        <begin position="124"/>
        <end position="156"/>
    </location>
</feature>
<accession>A0A165PVK1</accession>
<organism evidence="2 3">
    <name type="scientific">Exidia glandulosa HHB12029</name>
    <dbReference type="NCBI Taxonomy" id="1314781"/>
    <lineage>
        <taxon>Eukaryota</taxon>
        <taxon>Fungi</taxon>
        <taxon>Dikarya</taxon>
        <taxon>Basidiomycota</taxon>
        <taxon>Agaricomycotina</taxon>
        <taxon>Agaricomycetes</taxon>
        <taxon>Auriculariales</taxon>
        <taxon>Exidiaceae</taxon>
        <taxon>Exidia</taxon>
    </lineage>
</organism>